<dbReference type="KEGG" id="mcit:NCTC10181_00680"/>
<name>A0A449B2J6_9BACT</name>
<dbReference type="AlphaFoldDB" id="A0A449B2J6"/>
<proteinExistence type="predicted"/>
<keyword evidence="3" id="KW-1185">Reference proteome</keyword>
<evidence type="ECO:0000313" key="1">
    <source>
        <dbReference type="EMBL" id="VEU74818.1"/>
    </source>
</evidence>
<dbReference type="EMBL" id="LR215036">
    <property type="protein sequence ID" value="VEU74818.1"/>
    <property type="molecule type" value="Genomic_DNA"/>
</dbReference>
<sequence length="223" mass="26001">MIMDMKKKNSKALISLIDQLSINKKQKKDLSFFNIAKIGKQNLQEFNELSARITNSALELIIKLKNQLLTICDWQKQKYIENINYLINFDNSKLGPSVNWQIFALLEKNSSPNFVSELVLLLQEDKNTIKSYIDEYLKPNKSFSWVKSSLELKEHLIQLINNSKELSNSKSSLKTNELLNTIIEDRYYGFRNLQKLNLLETCWVVSLILSQIFNTFIKTQNSL</sequence>
<dbReference type="Proteomes" id="UP000290985">
    <property type="component" value="Chromosome"/>
</dbReference>
<dbReference type="KEGG" id="mcit:NCTC10181_00955"/>
<dbReference type="EMBL" id="LR215036">
    <property type="protein sequence ID" value="VEU75078.1"/>
    <property type="molecule type" value="Genomic_DNA"/>
</dbReference>
<protein>
    <submittedName>
        <fullName evidence="1">Uncharacterized protein</fullName>
    </submittedName>
</protein>
<evidence type="ECO:0000313" key="2">
    <source>
        <dbReference type="EMBL" id="VEU75078.1"/>
    </source>
</evidence>
<evidence type="ECO:0000313" key="3">
    <source>
        <dbReference type="Proteomes" id="UP000290985"/>
    </source>
</evidence>
<reference evidence="1 3" key="1">
    <citation type="submission" date="2019-01" db="EMBL/GenBank/DDBJ databases">
        <authorList>
            <consortium name="Pathogen Informatics"/>
        </authorList>
    </citation>
    <scope>NUCLEOTIDE SEQUENCE [LARGE SCALE GENOMIC DNA]</scope>
    <source>
        <strain evidence="1 3">NCTC10181</strain>
    </source>
</reference>
<gene>
    <name evidence="1" type="ORF">NCTC10181_00680</name>
    <name evidence="2" type="ORF">NCTC10181_00955</name>
</gene>
<organism evidence="1 3">
    <name type="scientific">Mycoplasmopsis citelli</name>
    <dbReference type="NCBI Taxonomy" id="171281"/>
    <lineage>
        <taxon>Bacteria</taxon>
        <taxon>Bacillati</taxon>
        <taxon>Mycoplasmatota</taxon>
        <taxon>Mycoplasmoidales</taxon>
        <taxon>Metamycoplasmataceae</taxon>
        <taxon>Mycoplasmopsis</taxon>
    </lineage>
</organism>
<accession>A0A449B2J6</accession>